<dbReference type="AlphaFoldDB" id="A0A0D7AVY3"/>
<feature type="region of interest" description="Disordered" evidence="1">
    <location>
        <begin position="57"/>
        <end position="76"/>
    </location>
</feature>
<protein>
    <submittedName>
        <fullName evidence="2">Uncharacterized protein</fullName>
    </submittedName>
</protein>
<sequence>MSVEISSLRSSSHVYLHPVDGLFTMPASFSDDNQRSNNSNLARASEDTIVAECVDSQAPEDKGAASPTTPPLPTKTNVLYESAPALPVPCQALSPSVDALRAWQETNRRLQRQADAFQQKERRRYGLDLDKHEYSRWSPDTITDNDVPFCLAGVIRVFTLGFHRIRDALASR</sequence>
<gene>
    <name evidence="2" type="ORF">CYLTODRAFT_494561</name>
</gene>
<keyword evidence="3" id="KW-1185">Reference proteome</keyword>
<evidence type="ECO:0000256" key="1">
    <source>
        <dbReference type="SAM" id="MobiDB-lite"/>
    </source>
</evidence>
<name>A0A0D7AVY3_9AGAR</name>
<dbReference type="Proteomes" id="UP000054007">
    <property type="component" value="Unassembled WGS sequence"/>
</dbReference>
<evidence type="ECO:0000313" key="3">
    <source>
        <dbReference type="Proteomes" id="UP000054007"/>
    </source>
</evidence>
<proteinExistence type="predicted"/>
<organism evidence="2 3">
    <name type="scientific">Cylindrobasidium torrendii FP15055 ss-10</name>
    <dbReference type="NCBI Taxonomy" id="1314674"/>
    <lineage>
        <taxon>Eukaryota</taxon>
        <taxon>Fungi</taxon>
        <taxon>Dikarya</taxon>
        <taxon>Basidiomycota</taxon>
        <taxon>Agaricomycotina</taxon>
        <taxon>Agaricomycetes</taxon>
        <taxon>Agaricomycetidae</taxon>
        <taxon>Agaricales</taxon>
        <taxon>Marasmiineae</taxon>
        <taxon>Physalacriaceae</taxon>
        <taxon>Cylindrobasidium</taxon>
    </lineage>
</organism>
<reference evidence="2 3" key="1">
    <citation type="journal article" date="2015" name="Fungal Genet. Biol.">
        <title>Evolution of novel wood decay mechanisms in Agaricales revealed by the genome sequences of Fistulina hepatica and Cylindrobasidium torrendii.</title>
        <authorList>
            <person name="Floudas D."/>
            <person name="Held B.W."/>
            <person name="Riley R."/>
            <person name="Nagy L.G."/>
            <person name="Koehler G."/>
            <person name="Ransdell A.S."/>
            <person name="Younus H."/>
            <person name="Chow J."/>
            <person name="Chiniquy J."/>
            <person name="Lipzen A."/>
            <person name="Tritt A."/>
            <person name="Sun H."/>
            <person name="Haridas S."/>
            <person name="LaButti K."/>
            <person name="Ohm R.A."/>
            <person name="Kues U."/>
            <person name="Blanchette R.A."/>
            <person name="Grigoriev I.V."/>
            <person name="Minto R.E."/>
            <person name="Hibbett D.S."/>
        </authorList>
    </citation>
    <scope>NUCLEOTIDE SEQUENCE [LARGE SCALE GENOMIC DNA]</scope>
    <source>
        <strain evidence="2 3">FP15055 ss-10</strain>
    </source>
</reference>
<evidence type="ECO:0000313" key="2">
    <source>
        <dbReference type="EMBL" id="KIY62548.1"/>
    </source>
</evidence>
<dbReference type="EMBL" id="KN880772">
    <property type="protein sequence ID" value="KIY62548.1"/>
    <property type="molecule type" value="Genomic_DNA"/>
</dbReference>
<accession>A0A0D7AVY3</accession>